<dbReference type="KEGG" id="yli:2908575"/>
<dbReference type="SUPFAM" id="SSF158702">
    <property type="entry name" value="Sec63 N-terminal domain-like"/>
    <property type="match status" value="2"/>
</dbReference>
<dbReference type="PIRSF" id="PIRSF039073">
    <property type="entry name" value="BRR2"/>
    <property type="match status" value="1"/>
</dbReference>
<dbReference type="CDD" id="cd18795">
    <property type="entry name" value="SF2_C_Ski2"/>
    <property type="match status" value="1"/>
</dbReference>
<dbReference type="Pfam" id="PF00271">
    <property type="entry name" value="Helicase_C"/>
    <property type="match status" value="1"/>
</dbReference>
<dbReference type="FunFam" id="3.40.50.300:FF:000062">
    <property type="entry name" value="U5 small nuclear ribonucleoprotein helicase"/>
    <property type="match status" value="1"/>
</dbReference>
<dbReference type="VEuPathDB" id="FungiDB:YALI1_F27574g"/>
<name>A0A1H6PX23_YARLL</name>
<dbReference type="FunFam" id="3.40.50.300:FF:000102">
    <property type="entry name" value="RNA helicase, activating signal cointegrator 1"/>
    <property type="match status" value="1"/>
</dbReference>
<dbReference type="GO" id="GO:0005682">
    <property type="term" value="C:U5 snRNP"/>
    <property type="evidence" value="ECO:0007669"/>
    <property type="project" value="UniProtKB-ARBA"/>
</dbReference>
<dbReference type="VEuPathDB" id="FungiDB:YALI0_F20724g"/>
<dbReference type="InterPro" id="IPR001650">
    <property type="entry name" value="Helicase_C-like"/>
</dbReference>
<dbReference type="InterPro" id="IPR035892">
    <property type="entry name" value="C2_domain_sf"/>
</dbReference>
<dbReference type="SMART" id="SM00487">
    <property type="entry name" value="DEXDc"/>
    <property type="match status" value="2"/>
</dbReference>
<evidence type="ECO:0000256" key="4">
    <source>
        <dbReference type="ARBA" id="ARBA00022806"/>
    </source>
</evidence>
<keyword evidence="2" id="KW-0547">Nucleotide-binding</keyword>
<dbReference type="eggNOG" id="KOG0951">
    <property type="taxonomic scope" value="Eukaryota"/>
</dbReference>
<dbReference type="GO" id="GO:0000393">
    <property type="term" value="P:spliceosomal conformational changes to generate catalytic conformation"/>
    <property type="evidence" value="ECO:0007669"/>
    <property type="project" value="UniProtKB-ARBA"/>
</dbReference>
<dbReference type="Pfam" id="PF21188">
    <property type="entry name" value="BRR2_plug"/>
    <property type="match status" value="1"/>
</dbReference>
<dbReference type="GO" id="GO:0016787">
    <property type="term" value="F:hydrolase activity"/>
    <property type="evidence" value="ECO:0007669"/>
    <property type="project" value="UniProtKB-KW"/>
</dbReference>
<dbReference type="RefSeq" id="XP_505676.3">
    <property type="nucleotide sequence ID" value="XM_505676.3"/>
</dbReference>
<dbReference type="InterPro" id="IPR014756">
    <property type="entry name" value="Ig_E-set"/>
</dbReference>
<dbReference type="GO" id="GO:0003676">
    <property type="term" value="F:nucleic acid binding"/>
    <property type="evidence" value="ECO:0007669"/>
    <property type="project" value="InterPro"/>
</dbReference>
<dbReference type="GO" id="GO:0005524">
    <property type="term" value="F:ATP binding"/>
    <property type="evidence" value="ECO:0007669"/>
    <property type="project" value="UniProtKB-KW"/>
</dbReference>
<dbReference type="SMART" id="SM00973">
    <property type="entry name" value="Sec63"/>
    <property type="match status" value="2"/>
</dbReference>
<dbReference type="FunFam" id="1.10.150.20:FF:000004">
    <property type="entry name" value="U5 small nuclear ribonucleoprotein helicase"/>
    <property type="match status" value="1"/>
</dbReference>
<sequence>MSNNNDMSRYKYEEMSSIVVQADRRHINRESGEDKAIPESLVGKINVKDMGSGVRREVPDAGVRQQQEKMARKERMTSKPTSVYSSSGLYTPQMPQTREAFELLMAWTGRVLGDVSHETICAVTDELIATLRDEKLQDKQRQKEIESIVGKLSNTDFNQAMSLAARLTDYAENQDEEMADDGESGVAVVFDGSDDEDAMDLSEDDEDLSDMDGDYVRRVPVAQREGEDEEDMDVEQTVVEAAKESDSDVIPATEIDSFWLQREIASLVGGDQQESIDLSRRVFDILAGESSLRETENELSEAFDFDHLDFVAKLCHNRDRVVWITRLQRADGPEKDTVKKQMTSLGLASLVSELHGETETSEDVDMDVTEDASQTYVPRYIDTQSLVFDQGARLLTSSKVKLPANTTKHSTSQYEEFVIPAPERAIPDANEKVVSIADMPSWTHVGFSDTKSLNRIQSKVFPCAFESDDNMLICAPTGAGKTNVAFLAMLRCLSHFRAPNGGFRTNDFKMVYIAPLKALVQEQVREFSKRLNSMGLKVSELTGDHNLTKQQIAETQLLVTTPEKWDVITRKAADSSYTNLVRLIVIDEIHLLHDERGPVLESIVARTTRRSEQTGDPVRIVGLSATLPNFKDVASFLRVGETGLFYFDSTFRPCPLGQRFLGITEKKAFKRYTAMNDACFDKVIENIKAGHQVIVFVHSRKETAKTARMLRDRAMDEGLLPLFCASDGSRRTLAERAQDPELDATQKEIIGTGLATHHAGLAQVDRKAAEELFAEGHVRVLVSTATLAWGVNLPAHTVIIKGTQIYNPAKGQWTELSPQDVLQMLGRAGRPRYDDSGEGIIITTHGELNYYLSLMNQQLPIESQLMSRLEDSLNAEVVGGTVSSVGDGIQWLGYTYLYVRMLVSPGIYLVGSNPDDAALTNRRADLVHSALSNLAKSGLVIYDTKTGRVRANDLGRVAAHYYITHSSMRTYRISLKPHFSIVELFQVFSASEEFKYVGVRQEEKLELGKLLESAPIPVRESVEDSTAKINVLLQAFISRLSLEGFALVSDMIYVTQSAQRLFRAIYEFCLRKKWARLARITLDVCKMVEQRLWLSSCPLRQFPDCPAEVAKKIEASAMPWKRYLSLENAEQVGEAIRTPRYGTPVFRMLQKFPQLKLSARALPVTASLVRLEIEVEPSFEWDVSIHHGSEPFALTVEDGDGEKILYSDSWTLRRDYATETHLIEVSVTVADPRPPHLFVTLSSERWLHADARLAVPLRNIVFPGKFPAPTQLIDLQPVPVVELKRADCAGLYDFSFFNKIQSQLFRPLVEGDGSVFVGAPPGSGKTVLAELALLRLWNEDADAKTVYMAPTQAQVDARYDDWSQRMNEIHGGKTFSKLSGELAADLRKLATSDVVLATPNQWDSLSRRWQKRAAVRAVSLFIADDVHLVGGDGTYETVVSRMRYIDVQLQESGAGRPLRIVGLGVPVADGVDMAGWLDATPYNFKPWTASPTNIHIQSLSIPHHPSLMQAFLRPTYNAILELAPPKHSQTVIFVDSRRTLVDVTIGLSTIADEQVLVPPVPEDSNLELAMAQVTDNTLKEAIQSGIGHLYPSMSSRDRKIVLALYAEQSISTIIATREECWTSPRSQLSVILGTQTYEGSEHRYVNYPISTVLQMIGQASNDALVLTPAAAKDYYLRFLNDSLPVESNLGASLHDALLAEICEKVIESMDDTVAWLTYTYLYRRLHANPGFYGVPDRSDDALNVYLSELAETTVEQLVEAKMVEMDDEGGLEPLNAASIASYYNVSFDTMATLTSALSPKSKYRSILQAVTTAAEFDSLPIRNHEDILLRRLYGHIPWKLPELDSAVLLTPAFKAFVLAQCHIARLNLPSELTADQAEVVQLLPTLLAASVDLLASEGHQSCMYAMDLSQMVVQATLESDSPLRQVPFFTPEIIDDLRGAGVEAVGDISELDEDKLKGILNFTAKQLKRVIDFVDAYPSIQLSYELADSYATNDVGTIEVTVERDVYEEDERANLEVVAPLFPQPKTENWWIVVGNTKTKQIFGIKRVTLPLESQTFNIDVSFPEHGEVSGHVWCICDSYVDADAEKKFTVTVAEGEEAEEVEMEE</sequence>
<dbReference type="Gene3D" id="2.60.40.150">
    <property type="entry name" value="C2 domain"/>
    <property type="match status" value="2"/>
</dbReference>
<accession>A0A1H6PX23</accession>
<dbReference type="InterPro" id="IPR048863">
    <property type="entry name" value="BRR2_plug"/>
</dbReference>
<dbReference type="InterPro" id="IPR011545">
    <property type="entry name" value="DEAD/DEAH_box_helicase_dom"/>
</dbReference>
<dbReference type="Pfam" id="PF00270">
    <property type="entry name" value="DEAD"/>
    <property type="match status" value="2"/>
</dbReference>
<dbReference type="InterPro" id="IPR003593">
    <property type="entry name" value="AAA+_ATPase"/>
</dbReference>
<evidence type="ECO:0000259" key="8">
    <source>
        <dbReference type="PROSITE" id="PS51194"/>
    </source>
</evidence>
<keyword evidence="4" id="KW-0347">Helicase</keyword>
<dbReference type="PANTHER" id="PTHR47961:SF4">
    <property type="entry name" value="ACTIVATING SIGNAL COINTEGRATOR 1 COMPLEX SUBUNIT 3"/>
    <property type="match status" value="1"/>
</dbReference>
<dbReference type="InterPro" id="IPR050474">
    <property type="entry name" value="Hel308_SKI2-like"/>
</dbReference>
<keyword evidence="3" id="KW-0378">Hydrolase</keyword>
<evidence type="ECO:0000256" key="5">
    <source>
        <dbReference type="ARBA" id="ARBA00022840"/>
    </source>
</evidence>
<evidence type="ECO:0008006" key="11">
    <source>
        <dbReference type="Google" id="ProtNLM"/>
    </source>
</evidence>
<dbReference type="Pfam" id="PF18149">
    <property type="entry name" value="Helicase_PWI"/>
    <property type="match status" value="1"/>
</dbReference>
<dbReference type="FunFam" id="1.10.10.10:FF:000012">
    <property type="entry name" value="U5 small nuclear ribonucleoprotein helicase"/>
    <property type="match status" value="1"/>
</dbReference>
<keyword evidence="1" id="KW-0677">Repeat</keyword>
<organism evidence="9 10">
    <name type="scientific">Yarrowia lipolytica</name>
    <name type="common">Candida lipolytica</name>
    <dbReference type="NCBI Taxonomy" id="4952"/>
    <lineage>
        <taxon>Eukaryota</taxon>
        <taxon>Fungi</taxon>
        <taxon>Dikarya</taxon>
        <taxon>Ascomycota</taxon>
        <taxon>Saccharomycotina</taxon>
        <taxon>Dipodascomycetes</taxon>
        <taxon>Dipodascales</taxon>
        <taxon>Dipodascales incertae sedis</taxon>
        <taxon>Yarrowia</taxon>
    </lineage>
</organism>
<dbReference type="InterPro" id="IPR014001">
    <property type="entry name" value="Helicase_ATP-bd"/>
</dbReference>
<dbReference type="GO" id="GO:0004386">
    <property type="term" value="F:helicase activity"/>
    <property type="evidence" value="ECO:0007669"/>
    <property type="project" value="UniProtKB-KW"/>
</dbReference>
<reference evidence="9 10" key="1">
    <citation type="journal article" date="2016" name="PLoS ONE">
        <title>Sequence Assembly of Yarrowia lipolytica Strain W29/CLIB89 Shows Transposable Element Diversity.</title>
        <authorList>
            <person name="Magnan C."/>
            <person name="Yu J."/>
            <person name="Chang I."/>
            <person name="Jahn E."/>
            <person name="Kanomata Y."/>
            <person name="Wu J."/>
            <person name="Zeller M."/>
            <person name="Oakes M."/>
            <person name="Baldi P."/>
            <person name="Sandmeyer S."/>
        </authorList>
    </citation>
    <scope>NUCLEOTIDE SEQUENCE [LARGE SCALE GENOMIC DNA]</scope>
    <source>
        <strain evidence="10">CLIB89(W29)</strain>
    </source>
</reference>
<dbReference type="Gene3D" id="3.40.50.300">
    <property type="entry name" value="P-loop containing nucleotide triphosphate hydrolases"/>
    <property type="match status" value="4"/>
</dbReference>
<dbReference type="FunFam" id="2.60.40.150:FF:000133">
    <property type="entry name" value="Pre-mRNA splicing helicase, putative"/>
    <property type="match status" value="1"/>
</dbReference>
<evidence type="ECO:0000313" key="10">
    <source>
        <dbReference type="Proteomes" id="UP000182444"/>
    </source>
</evidence>
<dbReference type="InterPro" id="IPR057842">
    <property type="entry name" value="WH_MER3"/>
</dbReference>
<dbReference type="Proteomes" id="UP000182444">
    <property type="component" value="Chromosome 1F"/>
</dbReference>
<dbReference type="FunFam" id="1.10.3380.10:FF:000001">
    <property type="entry name" value="U5 small nuclear ribonucleoprotein helicase"/>
    <property type="match status" value="1"/>
</dbReference>
<dbReference type="SMART" id="SM00382">
    <property type="entry name" value="AAA"/>
    <property type="match status" value="2"/>
</dbReference>
<evidence type="ECO:0000259" key="7">
    <source>
        <dbReference type="PROSITE" id="PS51192"/>
    </source>
</evidence>
<feature type="domain" description="Helicase C-terminal" evidence="8">
    <location>
        <begin position="679"/>
        <end position="889"/>
    </location>
</feature>
<evidence type="ECO:0000256" key="3">
    <source>
        <dbReference type="ARBA" id="ARBA00022801"/>
    </source>
</evidence>
<dbReference type="Pfam" id="PF23445">
    <property type="entry name" value="WHD_SNRNP200"/>
    <property type="match status" value="2"/>
</dbReference>
<dbReference type="FunFam" id="1.10.10.10:FF:000024">
    <property type="entry name" value="U5 small nuclear ribonucleoprotein helicase"/>
    <property type="match status" value="1"/>
</dbReference>
<keyword evidence="5" id="KW-0067">ATP-binding</keyword>
<dbReference type="InterPro" id="IPR036388">
    <property type="entry name" value="WH-like_DNA-bd_sf"/>
</dbReference>
<evidence type="ECO:0000256" key="1">
    <source>
        <dbReference type="ARBA" id="ARBA00022737"/>
    </source>
</evidence>
<feature type="compositionally biased region" description="Polar residues" evidence="6">
    <location>
        <begin position="78"/>
        <end position="90"/>
    </location>
</feature>
<gene>
    <name evidence="9" type="ORF">YALI1_F27574g</name>
</gene>
<dbReference type="EMBL" id="CP017558">
    <property type="protein sequence ID" value="AOW07482.1"/>
    <property type="molecule type" value="Genomic_DNA"/>
</dbReference>
<dbReference type="InterPro" id="IPR036390">
    <property type="entry name" value="WH_DNA-bd_sf"/>
</dbReference>
<evidence type="ECO:0000256" key="2">
    <source>
        <dbReference type="ARBA" id="ARBA00022741"/>
    </source>
</evidence>
<dbReference type="Gene3D" id="1.10.3380.10">
    <property type="entry name" value="Sec63 N-terminal domain-like domain"/>
    <property type="match status" value="2"/>
</dbReference>
<dbReference type="PROSITE" id="PS51192">
    <property type="entry name" value="HELICASE_ATP_BIND_1"/>
    <property type="match status" value="2"/>
</dbReference>
<dbReference type="InterPro" id="IPR004179">
    <property type="entry name" value="Sec63-dom"/>
</dbReference>
<protein>
    <recommendedName>
        <fullName evidence="11">Pre-mRNA-splicing factor brr2</fullName>
    </recommendedName>
</protein>
<feature type="region of interest" description="Disordered" evidence="6">
    <location>
        <begin position="48"/>
        <end position="90"/>
    </location>
</feature>
<dbReference type="Gene3D" id="1.10.10.10">
    <property type="entry name" value="Winged helix-like DNA-binding domain superfamily/Winged helix DNA-binding domain"/>
    <property type="match status" value="2"/>
</dbReference>
<feature type="compositionally biased region" description="Basic and acidic residues" evidence="6">
    <location>
        <begin position="66"/>
        <end position="77"/>
    </location>
</feature>
<dbReference type="SUPFAM" id="SSF46785">
    <property type="entry name" value="Winged helix' DNA-binding domain"/>
    <property type="match status" value="1"/>
</dbReference>
<feature type="domain" description="Helicase ATP-binding" evidence="7">
    <location>
        <begin position="1306"/>
        <end position="1485"/>
    </location>
</feature>
<dbReference type="SUPFAM" id="SSF81296">
    <property type="entry name" value="E set domains"/>
    <property type="match status" value="1"/>
</dbReference>
<dbReference type="Pfam" id="PF02889">
    <property type="entry name" value="Sec63"/>
    <property type="match status" value="2"/>
</dbReference>
<proteinExistence type="predicted"/>
<dbReference type="PROSITE" id="PS51194">
    <property type="entry name" value="HELICASE_CTER"/>
    <property type="match status" value="1"/>
</dbReference>
<dbReference type="PANTHER" id="PTHR47961">
    <property type="entry name" value="DNA POLYMERASE THETA, PUTATIVE (AFU_ORTHOLOGUE AFUA_1G05260)-RELATED"/>
    <property type="match status" value="1"/>
</dbReference>
<dbReference type="SUPFAM" id="SSF52540">
    <property type="entry name" value="P-loop containing nucleoside triphosphate hydrolases"/>
    <property type="match status" value="3"/>
</dbReference>
<evidence type="ECO:0000256" key="6">
    <source>
        <dbReference type="SAM" id="MobiDB-lite"/>
    </source>
</evidence>
<dbReference type="InterPro" id="IPR027417">
    <property type="entry name" value="P-loop_NTPase"/>
</dbReference>
<dbReference type="InterPro" id="IPR041094">
    <property type="entry name" value="Brr2_helicase_PWI"/>
</dbReference>
<feature type="domain" description="Helicase ATP-binding" evidence="7">
    <location>
        <begin position="462"/>
        <end position="645"/>
    </location>
</feature>
<dbReference type="Gene3D" id="1.10.150.20">
    <property type="entry name" value="5' to 3' exonuclease, C-terminal subdomain"/>
    <property type="match status" value="2"/>
</dbReference>
<dbReference type="SMART" id="SM00490">
    <property type="entry name" value="HELICc"/>
    <property type="match status" value="1"/>
</dbReference>
<evidence type="ECO:0000313" key="9">
    <source>
        <dbReference type="EMBL" id="AOW07482.1"/>
    </source>
</evidence>
<dbReference type="GeneID" id="2908575"/>